<evidence type="ECO:0000313" key="3">
    <source>
        <dbReference type="Proteomes" id="UP000452235"/>
    </source>
</evidence>
<evidence type="ECO:0000256" key="1">
    <source>
        <dbReference type="SAM" id="MobiDB-lite"/>
    </source>
</evidence>
<name>A0A5M3Z1P4_ASPTE</name>
<protein>
    <submittedName>
        <fullName evidence="2">von Willebrand domain protein</fullName>
    </submittedName>
</protein>
<feature type="region of interest" description="Disordered" evidence="1">
    <location>
        <begin position="203"/>
        <end position="255"/>
    </location>
</feature>
<dbReference type="Proteomes" id="UP000452235">
    <property type="component" value="Unassembled WGS sequence"/>
</dbReference>
<dbReference type="EMBL" id="BLJY01000006">
    <property type="protein sequence ID" value="GFF17363.1"/>
    <property type="molecule type" value="Genomic_DNA"/>
</dbReference>
<comment type="caution">
    <text evidence="2">The sequence shown here is derived from an EMBL/GenBank/DDBJ whole genome shotgun (WGS) entry which is preliminary data.</text>
</comment>
<dbReference type="OrthoDB" id="1729737at2759"/>
<evidence type="ECO:0000313" key="2">
    <source>
        <dbReference type="EMBL" id="GFF17363.1"/>
    </source>
</evidence>
<organism evidence="2 3">
    <name type="scientific">Aspergillus terreus</name>
    <dbReference type="NCBI Taxonomy" id="33178"/>
    <lineage>
        <taxon>Eukaryota</taxon>
        <taxon>Fungi</taxon>
        <taxon>Dikarya</taxon>
        <taxon>Ascomycota</taxon>
        <taxon>Pezizomycotina</taxon>
        <taxon>Eurotiomycetes</taxon>
        <taxon>Eurotiomycetidae</taxon>
        <taxon>Eurotiales</taxon>
        <taxon>Aspergillaceae</taxon>
        <taxon>Aspergillus</taxon>
        <taxon>Aspergillus subgen. Circumdati</taxon>
    </lineage>
</organism>
<dbReference type="AlphaFoldDB" id="A0A5M3Z1P4"/>
<sequence length="411" mass="46001">MSTFAHFSVYYMVDGGMAALPATVTISATTDKGEKLTAQLPLEKATDATAIHHLAAKVLMNDYEIGQSWLHALNPTLASANPAIFEKFLKEEAQNLGTKWSIIGKWTSYVAVDSTTARQHEVSVRKPATVEHSQLTKAHLRRQVSGGTVMAQFGNYRENTHDTRTRFRMAPQSHSKQAPMMSNQFTMHSRRLRKDARLQEVSGMTPNIAPLPYQSPPKNGRRDNRESPELSYEEQTDEQEENRIYWEAPPPAPPVYKGDTADVDALQRGRDNTVPEFSLDNVLHTQAADGEFRLRGTGLEESLLKECQATVLGQFLDSIFHNTPSIRDKDAGLSSLHLNILAVISITDRHAGSKALWELQVAKARRWIKQKIGELSGRETGSLQLQDSFLDELESSIIKELYSRVSNEKDC</sequence>
<accession>A0A5M3Z1P4</accession>
<keyword evidence="3" id="KW-1185">Reference proteome</keyword>
<dbReference type="PANTHER" id="PTHR45737:SF4">
    <property type="entry name" value="VON WILLEBRAND DOMAIN PROTEIN (AFU_ORTHOLOGUE AFUA_4G01160)"/>
    <property type="match status" value="1"/>
</dbReference>
<reference evidence="2 3" key="1">
    <citation type="submission" date="2020-01" db="EMBL/GenBank/DDBJ databases">
        <title>Aspergillus terreus IFO 6365 whole genome shotgun sequence.</title>
        <authorList>
            <person name="Kanamasa S."/>
            <person name="Takahashi H."/>
        </authorList>
    </citation>
    <scope>NUCLEOTIDE SEQUENCE [LARGE SCALE GENOMIC DNA]</scope>
    <source>
        <strain evidence="2 3">IFO 6365</strain>
    </source>
</reference>
<feature type="compositionally biased region" description="Acidic residues" evidence="1">
    <location>
        <begin position="231"/>
        <end position="240"/>
    </location>
</feature>
<gene>
    <name evidence="2" type="ORF">ATEIFO6365_0006071100</name>
</gene>
<proteinExistence type="predicted"/>
<dbReference type="PANTHER" id="PTHR45737">
    <property type="entry name" value="VON WILLEBRAND FACTOR A DOMAIN-CONTAINING PROTEIN 5A"/>
    <property type="match status" value="1"/>
</dbReference>